<dbReference type="PANTHER" id="PTHR12121:SF37">
    <property type="entry name" value="2',5'-PHOSPHODIESTERASE 12"/>
    <property type="match status" value="1"/>
</dbReference>
<evidence type="ECO:0000259" key="1">
    <source>
        <dbReference type="Pfam" id="PF03372"/>
    </source>
</evidence>
<dbReference type="Gene3D" id="3.60.10.10">
    <property type="entry name" value="Endonuclease/exonuclease/phosphatase"/>
    <property type="match status" value="2"/>
</dbReference>
<dbReference type="GO" id="GO:0000175">
    <property type="term" value="F:3'-5'-RNA exonuclease activity"/>
    <property type="evidence" value="ECO:0007669"/>
    <property type="project" value="TreeGrafter"/>
</dbReference>
<keyword evidence="3" id="KW-1185">Reference proteome</keyword>
<dbReference type="AlphaFoldDB" id="A0A6A4WCJ8"/>
<evidence type="ECO:0000313" key="2">
    <source>
        <dbReference type="EMBL" id="KAF0301524.1"/>
    </source>
</evidence>
<gene>
    <name evidence="2" type="primary">Pde12_2</name>
    <name evidence="2" type="ORF">FJT64_026214</name>
</gene>
<evidence type="ECO:0000313" key="3">
    <source>
        <dbReference type="Proteomes" id="UP000440578"/>
    </source>
</evidence>
<dbReference type="GO" id="GO:0005739">
    <property type="term" value="C:mitochondrion"/>
    <property type="evidence" value="ECO:0007669"/>
    <property type="project" value="TreeGrafter"/>
</dbReference>
<dbReference type="Pfam" id="PF03372">
    <property type="entry name" value="Exo_endo_phos"/>
    <property type="match status" value="1"/>
</dbReference>
<dbReference type="PANTHER" id="PTHR12121">
    <property type="entry name" value="CARBON CATABOLITE REPRESSOR PROTEIN 4"/>
    <property type="match status" value="1"/>
</dbReference>
<dbReference type="OrthoDB" id="412787at2759"/>
<feature type="domain" description="Endonuclease/exonuclease/phosphatase" evidence="1">
    <location>
        <begin position="99"/>
        <end position="337"/>
    </location>
</feature>
<dbReference type="GO" id="GO:0000288">
    <property type="term" value="P:nuclear-transcribed mRNA catabolic process, deadenylation-dependent decay"/>
    <property type="evidence" value="ECO:0007669"/>
    <property type="project" value="TreeGrafter"/>
</dbReference>
<comment type="caution">
    <text evidence="2">The sequence shown here is derived from an EMBL/GenBank/DDBJ whole genome shotgun (WGS) entry which is preliminary data.</text>
</comment>
<dbReference type="SUPFAM" id="SSF56219">
    <property type="entry name" value="DNase I-like"/>
    <property type="match status" value="1"/>
</dbReference>
<dbReference type="InterPro" id="IPR005135">
    <property type="entry name" value="Endo/exonuclease/phosphatase"/>
</dbReference>
<name>A0A6A4WCJ8_AMPAM</name>
<dbReference type="InterPro" id="IPR050410">
    <property type="entry name" value="CCR4/nocturin_mRNA_transcr"/>
</dbReference>
<dbReference type="Proteomes" id="UP000440578">
    <property type="component" value="Unassembled WGS sequence"/>
</dbReference>
<accession>A0A6A4WCJ8</accession>
<dbReference type="InterPro" id="IPR036691">
    <property type="entry name" value="Endo/exonu/phosph_ase_sf"/>
</dbReference>
<organism evidence="2 3">
    <name type="scientific">Amphibalanus amphitrite</name>
    <name type="common">Striped barnacle</name>
    <name type="synonym">Balanus amphitrite</name>
    <dbReference type="NCBI Taxonomy" id="1232801"/>
    <lineage>
        <taxon>Eukaryota</taxon>
        <taxon>Metazoa</taxon>
        <taxon>Ecdysozoa</taxon>
        <taxon>Arthropoda</taxon>
        <taxon>Crustacea</taxon>
        <taxon>Multicrustacea</taxon>
        <taxon>Cirripedia</taxon>
        <taxon>Thoracica</taxon>
        <taxon>Thoracicalcarea</taxon>
        <taxon>Balanomorpha</taxon>
        <taxon>Balanoidea</taxon>
        <taxon>Balanidae</taxon>
        <taxon>Amphibalaninae</taxon>
        <taxon>Amphibalanus</taxon>
    </lineage>
</organism>
<proteinExistence type="predicted"/>
<dbReference type="EMBL" id="VIIS01001157">
    <property type="protein sequence ID" value="KAF0301524.1"/>
    <property type="molecule type" value="Genomic_DNA"/>
</dbReference>
<sequence length="468" mass="50582">MAACGALPPLPAVLVAGWPPYPAPTVRRLAASAGLQFCWQRQQDGGWVTVGSGLHYVPSEADVGRRLRLVGRRDGPAGTGPAELCWLSEPVLAGTGTCYHADVLCLQEVDQDVWASCWRPMLEAAGFGGTFAVKRGPLDGLATCWSDKFRLVSTERHVIADLAGLFADVQQALDSNESLRQSLTEQPQVLQLTLLEESGPEQAGRPARRLLVANVHLVWSRTREHLRALQVGLCLRLIQRRLEARHDQAGAGAAALVFCGDFNSGPGRSVCALMDAGVIGVQQFVDCDEHRAPEVTFSHPYQLASAYGAPEVTSRGSDFTGTLDHIFYMADRLTLRQAAPDLSMQDEIGRLNPGLGRACQRTAAGRKALGPVGDEHRAPEVTFSHPYQLASAYGAPEVTSRTSSFTGTLDHIFYMADRLTLRQPSDEELCRQVVPLPSAAEVSAGPPLPTPVFPSDHLALTADFGWRH</sequence>
<reference evidence="2 3" key="1">
    <citation type="submission" date="2019-07" db="EMBL/GenBank/DDBJ databases">
        <title>Draft genome assembly of a fouling barnacle, Amphibalanus amphitrite (Darwin, 1854): The first reference genome for Thecostraca.</title>
        <authorList>
            <person name="Kim W."/>
        </authorList>
    </citation>
    <scope>NUCLEOTIDE SEQUENCE [LARGE SCALE GENOMIC DNA]</scope>
    <source>
        <strain evidence="2">SNU_AA5</strain>
        <tissue evidence="2">Soma without cirri and trophi</tissue>
    </source>
</reference>
<protein>
    <submittedName>
        <fullName evidence="2">2',5'-phosphodiesterase 12</fullName>
    </submittedName>
</protein>